<dbReference type="PANTHER" id="PTHR35516:SF11">
    <property type="entry name" value="CYTOCHROME B6-F COMPLEX SUBUNIT 5"/>
    <property type="match status" value="1"/>
</dbReference>
<evidence type="ECO:0000313" key="1">
    <source>
        <dbReference type="EMBL" id="PNX61623.1"/>
    </source>
</evidence>
<dbReference type="Proteomes" id="UP000236291">
    <property type="component" value="Unassembled WGS sequence"/>
</dbReference>
<dbReference type="EMBL" id="ASHM01085745">
    <property type="protein sequence ID" value="PNX61623.1"/>
    <property type="molecule type" value="Genomic_DNA"/>
</dbReference>
<protein>
    <submittedName>
        <fullName evidence="1">Uncharacterized protein</fullName>
    </submittedName>
</protein>
<organism evidence="1 2">
    <name type="scientific">Trifolium pratense</name>
    <name type="common">Red clover</name>
    <dbReference type="NCBI Taxonomy" id="57577"/>
    <lineage>
        <taxon>Eukaryota</taxon>
        <taxon>Viridiplantae</taxon>
        <taxon>Streptophyta</taxon>
        <taxon>Embryophyta</taxon>
        <taxon>Tracheophyta</taxon>
        <taxon>Spermatophyta</taxon>
        <taxon>Magnoliopsida</taxon>
        <taxon>eudicotyledons</taxon>
        <taxon>Gunneridae</taxon>
        <taxon>Pentapetalae</taxon>
        <taxon>rosids</taxon>
        <taxon>fabids</taxon>
        <taxon>Fabales</taxon>
        <taxon>Fabaceae</taxon>
        <taxon>Papilionoideae</taxon>
        <taxon>50 kb inversion clade</taxon>
        <taxon>NPAAA clade</taxon>
        <taxon>Hologalegina</taxon>
        <taxon>IRL clade</taxon>
        <taxon>Trifolieae</taxon>
        <taxon>Trifolium</taxon>
    </lineage>
</organism>
<reference evidence="1 2" key="2">
    <citation type="journal article" date="2017" name="Front. Plant Sci.">
        <title>Gene Classification and Mining of Molecular Markers Useful in Red Clover (Trifolium pratense) Breeding.</title>
        <authorList>
            <person name="Istvanek J."/>
            <person name="Dluhosova J."/>
            <person name="Dluhos P."/>
            <person name="Patkova L."/>
            <person name="Nedelnik J."/>
            <person name="Repkova J."/>
        </authorList>
    </citation>
    <scope>NUCLEOTIDE SEQUENCE [LARGE SCALE GENOMIC DNA]</scope>
    <source>
        <strain evidence="2">cv. Tatra</strain>
        <tissue evidence="1">Young leaves</tissue>
    </source>
</reference>
<dbReference type="PANTHER" id="PTHR35516">
    <property type="entry name" value="CYTOCHROME B6-F COMPLEX SUBUNIT 5"/>
    <property type="match status" value="1"/>
</dbReference>
<accession>A0A2K3K5Q7</accession>
<feature type="non-terminal residue" evidence="1">
    <location>
        <position position="1"/>
    </location>
</feature>
<sequence>REGNQCVDFFAKLGASSDIDFISHDCPPEGVQDLLKN</sequence>
<evidence type="ECO:0000313" key="2">
    <source>
        <dbReference type="Proteomes" id="UP000236291"/>
    </source>
</evidence>
<comment type="caution">
    <text evidence="1">The sequence shown here is derived from an EMBL/GenBank/DDBJ whole genome shotgun (WGS) entry which is preliminary data.</text>
</comment>
<proteinExistence type="predicted"/>
<reference evidence="1 2" key="1">
    <citation type="journal article" date="2014" name="Am. J. Bot.">
        <title>Genome assembly and annotation for red clover (Trifolium pratense; Fabaceae).</title>
        <authorList>
            <person name="Istvanek J."/>
            <person name="Jaros M."/>
            <person name="Krenek A."/>
            <person name="Repkova J."/>
        </authorList>
    </citation>
    <scope>NUCLEOTIDE SEQUENCE [LARGE SCALE GENOMIC DNA]</scope>
    <source>
        <strain evidence="2">cv. Tatra</strain>
        <tissue evidence="1">Young leaves</tissue>
    </source>
</reference>
<name>A0A2K3K5Q7_TRIPR</name>
<dbReference type="AlphaFoldDB" id="A0A2K3K5Q7"/>
<gene>
    <name evidence="1" type="ORF">L195_g052555</name>
</gene>